<dbReference type="Gene3D" id="2.40.128.20">
    <property type="match status" value="2"/>
</dbReference>
<dbReference type="PANTHER" id="PTHR10612:SF34">
    <property type="entry name" value="APOLIPOPROTEIN D"/>
    <property type="match status" value="1"/>
</dbReference>
<dbReference type="GO" id="GO:0000302">
    <property type="term" value="P:response to reactive oxygen species"/>
    <property type="evidence" value="ECO:0007669"/>
    <property type="project" value="TreeGrafter"/>
</dbReference>
<evidence type="ECO:0000256" key="1">
    <source>
        <dbReference type="PIRNR" id="PIRNR036893"/>
    </source>
</evidence>
<dbReference type="GO" id="GO:0007420">
    <property type="term" value="P:brain development"/>
    <property type="evidence" value="ECO:0007669"/>
    <property type="project" value="InterPro"/>
</dbReference>
<protein>
    <recommendedName>
        <fullName evidence="4">Apolipoprotein D</fullName>
    </recommendedName>
</protein>
<dbReference type="Proteomes" id="UP000694395">
    <property type="component" value="Chromosome 11"/>
</dbReference>
<dbReference type="InterPro" id="IPR012674">
    <property type="entry name" value="Calycin"/>
</dbReference>
<dbReference type="InterPro" id="IPR022271">
    <property type="entry name" value="Lipocalin_ApoD"/>
</dbReference>
<dbReference type="GeneTree" id="ENSGT00990000210368"/>
<accession>A0A8C7WB12</accession>
<dbReference type="SUPFAM" id="SSF50814">
    <property type="entry name" value="Lipocalins"/>
    <property type="match status" value="1"/>
</dbReference>
<dbReference type="GO" id="GO:0006629">
    <property type="term" value="P:lipid metabolic process"/>
    <property type="evidence" value="ECO:0007669"/>
    <property type="project" value="TreeGrafter"/>
</dbReference>
<dbReference type="GO" id="GO:0042246">
    <property type="term" value="P:tissue regeneration"/>
    <property type="evidence" value="ECO:0007669"/>
    <property type="project" value="InterPro"/>
</dbReference>
<dbReference type="GO" id="GO:0008289">
    <property type="term" value="F:lipid binding"/>
    <property type="evidence" value="ECO:0007669"/>
    <property type="project" value="InterPro"/>
</dbReference>
<sequence length="208" mass="23449">MFCHINEYNTIVCYTRLMCQMRDIGERLIMDIWQSVLCVVLVTSSVAHAQTVHLGRCPTPPIQQDFNVIKITARTVWYEAEKLPAVFERGKCRQATYSLLHDRTHTLTPCPLAPNPSPYLTCLCVCLGSPGDPYLVLSTDYRSFSLVYSLLECELIYLVCSVDVAWIVSRTRSLPRDVISRLHSDLEAIGVNLRCLTVSDQTSCDTVA</sequence>
<evidence type="ECO:0000313" key="2">
    <source>
        <dbReference type="Ensembl" id="ENSOMYP00000087202.2"/>
    </source>
</evidence>
<keyword evidence="3" id="KW-1185">Reference proteome</keyword>
<comment type="similarity">
    <text evidence="1">Belongs to the calycin superfamily. Lipocalin family.</text>
</comment>
<proteinExistence type="inferred from homology"/>
<reference evidence="2" key="3">
    <citation type="submission" date="2025-09" db="UniProtKB">
        <authorList>
            <consortium name="Ensembl"/>
        </authorList>
    </citation>
    <scope>IDENTIFICATION</scope>
</reference>
<dbReference type="Ensembl" id="ENSOMYT00000095002.2">
    <property type="protein sequence ID" value="ENSOMYP00000087202.2"/>
    <property type="gene ID" value="ENSOMYG00000040343.2"/>
</dbReference>
<dbReference type="GO" id="GO:0005737">
    <property type="term" value="C:cytoplasm"/>
    <property type="evidence" value="ECO:0007669"/>
    <property type="project" value="TreeGrafter"/>
</dbReference>
<dbReference type="PANTHER" id="PTHR10612">
    <property type="entry name" value="APOLIPOPROTEIN D"/>
    <property type="match status" value="1"/>
</dbReference>
<dbReference type="GO" id="GO:0006869">
    <property type="term" value="P:lipid transport"/>
    <property type="evidence" value="ECO:0007669"/>
    <property type="project" value="InterPro"/>
</dbReference>
<reference evidence="2" key="2">
    <citation type="submission" date="2025-08" db="UniProtKB">
        <authorList>
            <consortium name="Ensembl"/>
        </authorList>
    </citation>
    <scope>IDENTIFICATION</scope>
</reference>
<dbReference type="InterPro" id="IPR002969">
    <property type="entry name" value="ApolipopD"/>
</dbReference>
<dbReference type="AlphaFoldDB" id="A0A8C7WB12"/>
<evidence type="ECO:0008006" key="4">
    <source>
        <dbReference type="Google" id="ProtNLM"/>
    </source>
</evidence>
<dbReference type="PIRSF" id="PIRSF036893">
    <property type="entry name" value="Lipocalin_ApoD"/>
    <property type="match status" value="1"/>
</dbReference>
<reference evidence="2" key="1">
    <citation type="submission" date="2020-07" db="EMBL/GenBank/DDBJ databases">
        <title>A long reads based de novo assembly of the rainbow trout Arlee double haploid line genome.</title>
        <authorList>
            <person name="Gao G."/>
            <person name="Palti Y."/>
        </authorList>
    </citation>
    <scope>NUCLEOTIDE SEQUENCE [LARGE SCALE GENOMIC DNA]</scope>
</reference>
<evidence type="ECO:0000313" key="3">
    <source>
        <dbReference type="Proteomes" id="UP000694395"/>
    </source>
</evidence>
<dbReference type="PRINTS" id="PR01219">
    <property type="entry name" value="APOLIPOPROTD"/>
</dbReference>
<name>A0A8C7WB12_ONCMY</name>
<organism evidence="2 3">
    <name type="scientific">Oncorhynchus mykiss</name>
    <name type="common">Rainbow trout</name>
    <name type="synonym">Salmo gairdneri</name>
    <dbReference type="NCBI Taxonomy" id="8022"/>
    <lineage>
        <taxon>Eukaryota</taxon>
        <taxon>Metazoa</taxon>
        <taxon>Chordata</taxon>
        <taxon>Craniata</taxon>
        <taxon>Vertebrata</taxon>
        <taxon>Euteleostomi</taxon>
        <taxon>Actinopterygii</taxon>
        <taxon>Neopterygii</taxon>
        <taxon>Teleostei</taxon>
        <taxon>Protacanthopterygii</taxon>
        <taxon>Salmoniformes</taxon>
        <taxon>Salmonidae</taxon>
        <taxon>Salmoninae</taxon>
        <taxon>Oncorhynchus</taxon>
    </lineage>
</organism>